<proteinExistence type="predicted"/>
<sequence>MPSLLDPEAVDPGVVLPYGPEFLFVRGVTEVEPGARIVTWMRYAADDPLISAHFPGNPLVPGALLIEQMCQSAMLLGLLSQGGGNGADWRMASVDARFHAPGRPNTDLITEVHYTSHGPRMTGFKASVMAGDQKLARMRGAAVRLDR</sequence>
<dbReference type="SUPFAM" id="SSF54637">
    <property type="entry name" value="Thioesterase/thiol ester dehydrase-isomerase"/>
    <property type="match status" value="1"/>
</dbReference>
<keyword evidence="3" id="KW-1185">Reference proteome</keyword>
<evidence type="ECO:0000313" key="2">
    <source>
        <dbReference type="EMBL" id="SIT03447.1"/>
    </source>
</evidence>
<evidence type="ECO:0000256" key="1">
    <source>
        <dbReference type="ARBA" id="ARBA00023239"/>
    </source>
</evidence>
<dbReference type="EMBL" id="FTOQ01000011">
    <property type="protein sequence ID" value="SIT03447.1"/>
    <property type="molecule type" value="Genomic_DNA"/>
</dbReference>
<dbReference type="InterPro" id="IPR029069">
    <property type="entry name" value="HotDog_dom_sf"/>
</dbReference>
<dbReference type="OrthoDB" id="9812842at2"/>
<reference evidence="3" key="1">
    <citation type="submission" date="2017-01" db="EMBL/GenBank/DDBJ databases">
        <authorList>
            <person name="Varghese N."/>
            <person name="Submissions S."/>
        </authorList>
    </citation>
    <scope>NUCLEOTIDE SEQUENCE [LARGE SCALE GENOMIC DNA]</scope>
    <source>
        <strain evidence="3">DSM 29430</strain>
    </source>
</reference>
<dbReference type="Pfam" id="PF07977">
    <property type="entry name" value="FabA"/>
    <property type="match status" value="1"/>
</dbReference>
<evidence type="ECO:0000313" key="3">
    <source>
        <dbReference type="Proteomes" id="UP000186684"/>
    </source>
</evidence>
<dbReference type="GO" id="GO:0016829">
    <property type="term" value="F:lyase activity"/>
    <property type="evidence" value="ECO:0007669"/>
    <property type="project" value="UniProtKB-KW"/>
</dbReference>
<name>A0A1N7NYM7_9RHOB</name>
<dbReference type="InterPro" id="IPR013114">
    <property type="entry name" value="FabA_FabZ"/>
</dbReference>
<dbReference type="PANTHER" id="PTHR30272">
    <property type="entry name" value="3-HYDROXYACYL-[ACYL-CARRIER-PROTEIN] DEHYDRATASE"/>
    <property type="match status" value="1"/>
</dbReference>
<dbReference type="STRING" id="633194.SAMN05421759_11139"/>
<dbReference type="RefSeq" id="WP_159441671.1">
    <property type="nucleotide sequence ID" value="NZ_FTOQ01000011.1"/>
</dbReference>
<dbReference type="AlphaFoldDB" id="A0A1N7NYM7"/>
<dbReference type="Gene3D" id="3.10.129.10">
    <property type="entry name" value="Hotdog Thioesterase"/>
    <property type="match status" value="1"/>
</dbReference>
<gene>
    <name evidence="2" type="ORF">SAMN05421759_11139</name>
</gene>
<accession>A0A1N7NYM7</accession>
<organism evidence="2 3">
    <name type="scientific">Roseivivax lentus</name>
    <dbReference type="NCBI Taxonomy" id="633194"/>
    <lineage>
        <taxon>Bacteria</taxon>
        <taxon>Pseudomonadati</taxon>
        <taxon>Pseudomonadota</taxon>
        <taxon>Alphaproteobacteria</taxon>
        <taxon>Rhodobacterales</taxon>
        <taxon>Roseobacteraceae</taxon>
        <taxon>Roseivivax</taxon>
    </lineage>
</organism>
<protein>
    <submittedName>
        <fullName evidence="2">3-hydroxyacyl-[acyl-carrier-protein] dehydratase</fullName>
    </submittedName>
</protein>
<dbReference type="Proteomes" id="UP000186684">
    <property type="component" value="Unassembled WGS sequence"/>
</dbReference>
<dbReference type="PANTHER" id="PTHR30272:SF1">
    <property type="entry name" value="3-HYDROXYACYL-[ACYL-CARRIER-PROTEIN] DEHYDRATASE"/>
    <property type="match status" value="1"/>
</dbReference>
<keyword evidence="1" id="KW-0456">Lyase</keyword>